<name>A0A087S0N0_9ARCH</name>
<dbReference type="EMBL" id="JOSZ01000009">
    <property type="protein sequence ID" value="KFM19284.1"/>
    <property type="molecule type" value="Genomic_DNA"/>
</dbReference>
<evidence type="ECO:0000256" key="1">
    <source>
        <dbReference type="SAM" id="MobiDB-lite"/>
    </source>
</evidence>
<protein>
    <submittedName>
        <fullName evidence="2">Subtilisin-like serine protease protein</fullName>
    </submittedName>
</protein>
<comment type="caution">
    <text evidence="2">The sequence shown here is derived from an EMBL/GenBank/DDBJ whole genome shotgun (WGS) entry which is preliminary data.</text>
</comment>
<dbReference type="AlphaFoldDB" id="A0A087S0N0"/>
<feature type="compositionally biased region" description="Gly residues" evidence="1">
    <location>
        <begin position="365"/>
        <end position="381"/>
    </location>
</feature>
<dbReference type="Proteomes" id="UP000029387">
    <property type="component" value="Unassembled WGS sequence"/>
</dbReference>
<accession>A0A087S0N0</accession>
<feature type="non-terminal residue" evidence="2">
    <location>
        <position position="1"/>
    </location>
</feature>
<dbReference type="GO" id="GO:0006508">
    <property type="term" value="P:proteolysis"/>
    <property type="evidence" value="ECO:0007669"/>
    <property type="project" value="UniProtKB-KW"/>
</dbReference>
<dbReference type="GO" id="GO:0008233">
    <property type="term" value="F:peptidase activity"/>
    <property type="evidence" value="ECO:0007669"/>
    <property type="project" value="UniProtKB-KW"/>
</dbReference>
<keyword evidence="2" id="KW-0378">Hydrolase</keyword>
<reference evidence="2 3" key="1">
    <citation type="submission" date="2014-06" db="EMBL/GenBank/DDBJ databases">
        <authorList>
            <person name="Ngugi D.K."/>
            <person name="Blom J."/>
            <person name="Alam I."/>
            <person name="Rashid M."/>
            <person name="Baalawi W."/>
            <person name="Zhang G."/>
            <person name="Hikmawan T."/>
            <person name="Guan Y."/>
            <person name="Antunes A."/>
            <person name="Siam R."/>
            <person name="El-Dorry H."/>
            <person name="Bajic V."/>
            <person name="Stingl U."/>
        </authorList>
    </citation>
    <scope>NUCLEOTIDE SEQUENCE [LARGE SCALE GENOMIC DNA]</scope>
    <source>
        <strain evidence="2">SCGC AAA799-P11</strain>
    </source>
</reference>
<gene>
    <name evidence="2" type="ORF">AAA799P11_00807</name>
</gene>
<sequence>TEEIAVDDGTVATSLTITQNLTEEIAVSDGTVATSLTITQNLTEEIAVDDGTVATSTTKATDRTETVGITDTLSKRLTKNLTEEIAVSDGTVSISQTLTRNLTETVGVSDTLGKSIPKNLSETVGVADSSITTKTTGEIKEITPQDNTTVIEITEDNSKVIFNPTSTDIETIVIDEAADETISLDLDDGTADNQVTVTNGFDVEFTATHDEDLGATEDSDGKITIADGTKFSSSSTWDEELLLPTVSVVTASLPDTTSDGTTTTFSDTAAFQIGSGSQRIDLDKPARIEFTNDGGEGFTAFFIDTNDTVTFIEEECTSDSSAGFVEDECKIEDGGDLIIWTNHFTKFGVTKRSTSDTGDTSDTGSSGGSGPTGKGPRAGTGVGGFGGILGTPLTINEVSYDKCDENIARILVSSDAEKPPVVTIHTTKTGTVIAVLSDEQPYEELNKITRVDKYLYEIPITSNETFLMVTVTEEKGTVQNTVNAAINTPSCDGVVVVSDVPEGGIDEISFAVPRIFDVKFQIENGTQHIADVDSEFFYVSEQDLYISAIIDSKTPLKRVELRTITLGQSVDEYIAMRMNVEPLIYTESAYQVTASIPSYLMQDPAVGYWIHVIDEELSEVESKHYTMGVKPITEPDVSLELDVPSIQASNTIVRPNLYIENEQAPAYGIVSLLVDGEVVSKQAQFFDNGQTKVSFDWKTPFYDGLSSYDIQGKVDLYGISKVTDSAVLYNYPKTVSMSAYDMNTIKPIEIDGDVLSEPVLIYASDTQDEFTFNVIAPNGQCIIGSSDECAIQDSTRQNRGGLQSVEYDGQILRVKYSGADSVLERFSITSIDPIVGDWTVTLETEQGLIPQAQAIKDLTVKVKQKIISEMITVYSD</sequence>
<organism evidence="2 3">
    <name type="scientific">Marine Group I thaumarchaeote SCGC AAA799-P11</name>
    <dbReference type="NCBI Taxonomy" id="1502295"/>
    <lineage>
        <taxon>Archaea</taxon>
        <taxon>Nitrososphaerota</taxon>
        <taxon>Marine Group I</taxon>
    </lineage>
</organism>
<evidence type="ECO:0000313" key="2">
    <source>
        <dbReference type="EMBL" id="KFM19284.1"/>
    </source>
</evidence>
<feature type="region of interest" description="Disordered" evidence="1">
    <location>
        <begin position="351"/>
        <end position="381"/>
    </location>
</feature>
<evidence type="ECO:0000313" key="3">
    <source>
        <dbReference type="Proteomes" id="UP000029387"/>
    </source>
</evidence>
<feature type="compositionally biased region" description="Low complexity" evidence="1">
    <location>
        <begin position="351"/>
        <end position="364"/>
    </location>
</feature>
<keyword evidence="2" id="KW-0645">Protease</keyword>
<keyword evidence="3" id="KW-1185">Reference proteome</keyword>
<proteinExistence type="predicted"/>
<dbReference type="PATRIC" id="fig|1502295.3.peg.774"/>